<evidence type="ECO:0000313" key="2">
    <source>
        <dbReference type="EMBL" id="CAL1378657.1"/>
    </source>
</evidence>
<dbReference type="EMBL" id="OZ034816">
    <property type="protein sequence ID" value="CAL1378657.1"/>
    <property type="molecule type" value="Genomic_DNA"/>
</dbReference>
<gene>
    <name evidence="2" type="ORF">LTRI10_LOCUS20223</name>
</gene>
<organism evidence="2 3">
    <name type="scientific">Linum trigynum</name>
    <dbReference type="NCBI Taxonomy" id="586398"/>
    <lineage>
        <taxon>Eukaryota</taxon>
        <taxon>Viridiplantae</taxon>
        <taxon>Streptophyta</taxon>
        <taxon>Embryophyta</taxon>
        <taxon>Tracheophyta</taxon>
        <taxon>Spermatophyta</taxon>
        <taxon>Magnoliopsida</taxon>
        <taxon>eudicotyledons</taxon>
        <taxon>Gunneridae</taxon>
        <taxon>Pentapetalae</taxon>
        <taxon>rosids</taxon>
        <taxon>fabids</taxon>
        <taxon>Malpighiales</taxon>
        <taxon>Linaceae</taxon>
        <taxon>Linum</taxon>
    </lineage>
</organism>
<keyword evidence="3" id="KW-1185">Reference proteome</keyword>
<accession>A0AAV2DYL7</accession>
<name>A0AAV2DYL7_9ROSI</name>
<protein>
    <submittedName>
        <fullName evidence="2">Uncharacterized protein</fullName>
    </submittedName>
</protein>
<evidence type="ECO:0000313" key="3">
    <source>
        <dbReference type="Proteomes" id="UP001497516"/>
    </source>
</evidence>
<feature type="region of interest" description="Disordered" evidence="1">
    <location>
        <begin position="44"/>
        <end position="70"/>
    </location>
</feature>
<dbReference type="AlphaFoldDB" id="A0AAV2DYL7"/>
<evidence type="ECO:0000256" key="1">
    <source>
        <dbReference type="SAM" id="MobiDB-lite"/>
    </source>
</evidence>
<dbReference type="Proteomes" id="UP001497516">
    <property type="component" value="Chromosome 3"/>
</dbReference>
<proteinExistence type="predicted"/>
<reference evidence="2 3" key="1">
    <citation type="submission" date="2024-04" db="EMBL/GenBank/DDBJ databases">
        <authorList>
            <person name="Fracassetti M."/>
        </authorList>
    </citation>
    <scope>NUCLEOTIDE SEQUENCE [LARGE SCALE GENOMIC DNA]</scope>
</reference>
<sequence>MVMMEHRSWWPSLRSFGPESLACHQTSTSFLKYTLGTSDDDDLIDAGRELPDDGGGHGDVVDNSFSFAAA</sequence>
<feature type="compositionally biased region" description="Basic and acidic residues" evidence="1">
    <location>
        <begin position="45"/>
        <end position="60"/>
    </location>
</feature>